<comment type="caution">
    <text evidence="7">The sequence shown here is derived from an EMBL/GenBank/DDBJ whole genome shotgun (WGS) entry which is preliminary data.</text>
</comment>
<dbReference type="InterPro" id="IPR036388">
    <property type="entry name" value="WH-like_DNA-bd_sf"/>
</dbReference>
<evidence type="ECO:0000259" key="5">
    <source>
        <dbReference type="Pfam" id="PF04542"/>
    </source>
</evidence>
<dbReference type="InterPro" id="IPR014284">
    <property type="entry name" value="RNA_pol_sigma-70_dom"/>
</dbReference>
<sequence>MLVLYMSFIDDEIHRRLFEEIYITYRKQMFLVARAVLSNDSDAEDAVHDVFLKIAKSQMQKIGSIQEAADVRSYLLKATKHQAIDHLRKQQRQRTVMNAEREDALKSIVELSDDQIVDMISNGMAYDRILQVIASLDDIYRDALYAHFVLELSIPETASLLNCKTATAKQRLVRGKKLLQKQLLEEEKI</sequence>
<evidence type="ECO:0000256" key="1">
    <source>
        <dbReference type="ARBA" id="ARBA00010641"/>
    </source>
</evidence>
<dbReference type="Pfam" id="PF04542">
    <property type="entry name" value="Sigma70_r2"/>
    <property type="match status" value="1"/>
</dbReference>
<dbReference type="GO" id="GO:0006352">
    <property type="term" value="P:DNA-templated transcription initiation"/>
    <property type="evidence" value="ECO:0007669"/>
    <property type="project" value="InterPro"/>
</dbReference>
<dbReference type="PANTHER" id="PTHR43133">
    <property type="entry name" value="RNA POLYMERASE ECF-TYPE SIGMA FACTO"/>
    <property type="match status" value="1"/>
</dbReference>
<dbReference type="Proteomes" id="UP001199319">
    <property type="component" value="Unassembled WGS sequence"/>
</dbReference>
<gene>
    <name evidence="7" type="ORF">LKD37_12065</name>
</gene>
<dbReference type="Pfam" id="PF08281">
    <property type="entry name" value="Sigma70_r4_2"/>
    <property type="match status" value="1"/>
</dbReference>
<dbReference type="InterPro" id="IPR007627">
    <property type="entry name" value="RNA_pol_sigma70_r2"/>
</dbReference>
<dbReference type="Gene3D" id="1.10.10.10">
    <property type="entry name" value="Winged helix-like DNA-binding domain superfamily/Winged helix DNA-binding domain"/>
    <property type="match status" value="1"/>
</dbReference>
<keyword evidence="3" id="KW-0731">Sigma factor</keyword>
<keyword evidence="4" id="KW-0804">Transcription</keyword>
<evidence type="ECO:0000256" key="4">
    <source>
        <dbReference type="ARBA" id="ARBA00023163"/>
    </source>
</evidence>
<dbReference type="InterPro" id="IPR013324">
    <property type="entry name" value="RNA_pol_sigma_r3/r4-like"/>
</dbReference>
<dbReference type="InterPro" id="IPR013249">
    <property type="entry name" value="RNA_pol_sigma70_r4_t2"/>
</dbReference>
<reference evidence="7" key="1">
    <citation type="submission" date="2021-10" db="EMBL/GenBank/DDBJ databases">
        <title>Anaerobic single-cell dispensing facilitates the cultivation of human gut bacteria.</title>
        <authorList>
            <person name="Afrizal A."/>
        </authorList>
    </citation>
    <scope>NUCLEOTIDE SEQUENCE</scope>
    <source>
        <strain evidence="7">CLA-AA-H272</strain>
    </source>
</reference>
<dbReference type="InterPro" id="IPR039425">
    <property type="entry name" value="RNA_pol_sigma-70-like"/>
</dbReference>
<dbReference type="EMBL" id="JAJEPW010000040">
    <property type="protein sequence ID" value="MCC2130235.1"/>
    <property type="molecule type" value="Genomic_DNA"/>
</dbReference>
<dbReference type="Gene3D" id="1.10.1740.10">
    <property type="match status" value="1"/>
</dbReference>
<dbReference type="InterPro" id="IPR013325">
    <property type="entry name" value="RNA_pol_sigma_r2"/>
</dbReference>
<evidence type="ECO:0000313" key="7">
    <source>
        <dbReference type="EMBL" id="MCC2130235.1"/>
    </source>
</evidence>
<dbReference type="SUPFAM" id="SSF88659">
    <property type="entry name" value="Sigma3 and sigma4 domains of RNA polymerase sigma factors"/>
    <property type="match status" value="1"/>
</dbReference>
<dbReference type="RefSeq" id="WP_302929451.1">
    <property type="nucleotide sequence ID" value="NZ_JAJEPW010000040.1"/>
</dbReference>
<dbReference type="GO" id="GO:0016987">
    <property type="term" value="F:sigma factor activity"/>
    <property type="evidence" value="ECO:0007669"/>
    <property type="project" value="UniProtKB-KW"/>
</dbReference>
<dbReference type="CDD" id="cd06171">
    <property type="entry name" value="Sigma70_r4"/>
    <property type="match status" value="1"/>
</dbReference>
<evidence type="ECO:0000256" key="3">
    <source>
        <dbReference type="ARBA" id="ARBA00023082"/>
    </source>
</evidence>
<accession>A0AAE3DF38</accession>
<keyword evidence="2" id="KW-0805">Transcription regulation</keyword>
<dbReference type="AlphaFoldDB" id="A0AAE3DF38"/>
<dbReference type="SUPFAM" id="SSF88946">
    <property type="entry name" value="Sigma2 domain of RNA polymerase sigma factors"/>
    <property type="match status" value="1"/>
</dbReference>
<feature type="domain" description="RNA polymerase sigma factor 70 region 4 type 2" evidence="6">
    <location>
        <begin position="127"/>
        <end position="179"/>
    </location>
</feature>
<name>A0AAE3DF38_9FIRM</name>
<evidence type="ECO:0000313" key="8">
    <source>
        <dbReference type="Proteomes" id="UP001199319"/>
    </source>
</evidence>
<evidence type="ECO:0000256" key="2">
    <source>
        <dbReference type="ARBA" id="ARBA00023015"/>
    </source>
</evidence>
<dbReference type="PANTHER" id="PTHR43133:SF60">
    <property type="entry name" value="RNA POLYMERASE SIGMA FACTOR SIGV"/>
    <property type="match status" value="1"/>
</dbReference>
<protein>
    <submittedName>
        <fullName evidence="7">RNA polymerase sigma factor</fullName>
    </submittedName>
</protein>
<dbReference type="NCBIfam" id="TIGR02937">
    <property type="entry name" value="sigma70-ECF"/>
    <property type="match status" value="1"/>
</dbReference>
<comment type="similarity">
    <text evidence="1">Belongs to the sigma-70 factor family. ECF subfamily.</text>
</comment>
<keyword evidence="8" id="KW-1185">Reference proteome</keyword>
<proteinExistence type="inferred from homology"/>
<evidence type="ECO:0000259" key="6">
    <source>
        <dbReference type="Pfam" id="PF08281"/>
    </source>
</evidence>
<organism evidence="7 8">
    <name type="scientific">Brotocaccenecus cirricatena</name>
    <dbReference type="NCBI Taxonomy" id="3064195"/>
    <lineage>
        <taxon>Bacteria</taxon>
        <taxon>Bacillati</taxon>
        <taxon>Bacillota</taxon>
        <taxon>Clostridia</taxon>
        <taxon>Eubacteriales</taxon>
        <taxon>Oscillospiraceae</taxon>
        <taxon>Brotocaccenecus</taxon>
    </lineage>
</organism>
<feature type="domain" description="RNA polymerase sigma-70 region 2" evidence="5">
    <location>
        <begin position="22"/>
        <end position="92"/>
    </location>
</feature>
<dbReference type="GO" id="GO:0003677">
    <property type="term" value="F:DNA binding"/>
    <property type="evidence" value="ECO:0007669"/>
    <property type="project" value="InterPro"/>
</dbReference>